<evidence type="ECO:0000313" key="4">
    <source>
        <dbReference type="Proteomes" id="UP000184474"/>
    </source>
</evidence>
<sequence length="232" mass="25177">MKSTLSKISFIAMTLCVVFATNTSAQKLGSFGSLTEKTVGPKTIKVPYTDVVSYLGYAAAGNEDATVDGKKFYYIYIWVPAVAPELGVRMMSPVGKTKVKNAIEAADYADHAGDKDYFDTYITLERSTIISKDDINEAAVSSAKWTTLERNDDSSEMPSQPSGSNYNSLLRYKSEVGNPTKALTVGLYRVGFTTYKTGEVNGTFLAEVAAPIKLPGVAMAKTLDELNKQINQ</sequence>
<name>A0A1M6M6K6_REIAG</name>
<dbReference type="RefSeq" id="WP_084190380.1">
    <property type="nucleotide sequence ID" value="NZ_FRAA01000001.1"/>
</dbReference>
<feature type="signal peptide" evidence="1">
    <location>
        <begin position="1"/>
        <end position="20"/>
    </location>
</feature>
<keyword evidence="3" id="KW-0449">Lipoprotein</keyword>
<reference evidence="4" key="1">
    <citation type="submission" date="2016-11" db="EMBL/GenBank/DDBJ databases">
        <authorList>
            <person name="Varghese N."/>
            <person name="Submissions S."/>
        </authorList>
    </citation>
    <scope>NUCLEOTIDE SEQUENCE [LARGE SCALE GENOMIC DNA]</scope>
    <source>
        <strain evidence="4">DSM 26134</strain>
    </source>
</reference>
<protein>
    <submittedName>
        <fullName evidence="3">Surface lipoprotein of Spirochaetales order</fullName>
    </submittedName>
</protein>
<dbReference type="Proteomes" id="UP000184474">
    <property type="component" value="Unassembled WGS sequence"/>
</dbReference>
<evidence type="ECO:0000259" key="2">
    <source>
        <dbReference type="Pfam" id="PF12103"/>
    </source>
</evidence>
<organism evidence="3 4">
    <name type="scientific">Reichenbachiella agariperforans</name>
    <dbReference type="NCBI Taxonomy" id="156994"/>
    <lineage>
        <taxon>Bacteria</taxon>
        <taxon>Pseudomonadati</taxon>
        <taxon>Bacteroidota</taxon>
        <taxon>Cytophagia</taxon>
        <taxon>Cytophagales</taxon>
        <taxon>Reichenbachiellaceae</taxon>
        <taxon>Reichenbachiella</taxon>
    </lineage>
</organism>
<dbReference type="STRING" id="156994.SAMN04488028_1011247"/>
<dbReference type="EMBL" id="FRAA01000001">
    <property type="protein sequence ID" value="SHJ79040.1"/>
    <property type="molecule type" value="Genomic_DNA"/>
</dbReference>
<evidence type="ECO:0000256" key="1">
    <source>
        <dbReference type="SAM" id="SignalP"/>
    </source>
</evidence>
<keyword evidence="1" id="KW-0732">Signal</keyword>
<feature type="domain" description="Surface lipoprotein of Spirochaetales order" evidence="2">
    <location>
        <begin position="42"/>
        <end position="219"/>
    </location>
</feature>
<dbReference type="InterPro" id="IPR021962">
    <property type="entry name" value="Lipl32"/>
</dbReference>
<evidence type="ECO:0000313" key="3">
    <source>
        <dbReference type="EMBL" id="SHJ79040.1"/>
    </source>
</evidence>
<gene>
    <name evidence="3" type="ORF">SAMN04488028_1011247</name>
</gene>
<dbReference type="Pfam" id="PF12103">
    <property type="entry name" value="Lipl32"/>
    <property type="match status" value="1"/>
</dbReference>
<dbReference type="AlphaFoldDB" id="A0A1M6M6K6"/>
<accession>A0A1M6M6K6</accession>
<feature type="chain" id="PRO_5013314190" evidence="1">
    <location>
        <begin position="21"/>
        <end position="232"/>
    </location>
</feature>
<proteinExistence type="predicted"/>
<keyword evidence="4" id="KW-1185">Reference proteome</keyword>